<dbReference type="PROSITE" id="PS50956">
    <property type="entry name" value="HTH_ASNC_2"/>
    <property type="match status" value="1"/>
</dbReference>
<dbReference type="Pfam" id="PF13404">
    <property type="entry name" value="HTH_AsnC-type"/>
    <property type="match status" value="1"/>
</dbReference>
<protein>
    <recommendedName>
        <fullName evidence="4">HTH asnC-type domain-containing protein</fullName>
    </recommendedName>
</protein>
<comment type="caution">
    <text evidence="5">The sequence shown here is derived from an EMBL/GenBank/DDBJ whole genome shotgun (WGS) entry which is preliminary data.</text>
</comment>
<evidence type="ECO:0000256" key="2">
    <source>
        <dbReference type="ARBA" id="ARBA00023125"/>
    </source>
</evidence>
<evidence type="ECO:0000256" key="3">
    <source>
        <dbReference type="ARBA" id="ARBA00023163"/>
    </source>
</evidence>
<keyword evidence="1" id="KW-0805">Transcription regulation</keyword>
<name>A0A162LR61_9PROT</name>
<dbReference type="InterPro" id="IPR011008">
    <property type="entry name" value="Dimeric_a/b-barrel"/>
</dbReference>
<keyword evidence="2" id="KW-0238">DNA-binding</keyword>
<dbReference type="GO" id="GO:0005829">
    <property type="term" value="C:cytosol"/>
    <property type="evidence" value="ECO:0007669"/>
    <property type="project" value="TreeGrafter"/>
</dbReference>
<dbReference type="AlphaFoldDB" id="A0A162LR61"/>
<evidence type="ECO:0000259" key="4">
    <source>
        <dbReference type="PROSITE" id="PS50956"/>
    </source>
</evidence>
<feature type="domain" description="HTH asnC-type" evidence="4">
    <location>
        <begin position="6"/>
        <end position="82"/>
    </location>
</feature>
<dbReference type="InterPro" id="IPR019885">
    <property type="entry name" value="Tscrpt_reg_HTH_AsnC-type_CS"/>
</dbReference>
<dbReference type="OrthoDB" id="9809462at2"/>
<dbReference type="GO" id="GO:0043200">
    <property type="term" value="P:response to amino acid"/>
    <property type="evidence" value="ECO:0007669"/>
    <property type="project" value="TreeGrafter"/>
</dbReference>
<dbReference type="PANTHER" id="PTHR30154:SF53">
    <property type="entry name" value="HTH-TYPE TRANSCRIPTIONAL REGULATOR LRPC"/>
    <property type="match status" value="1"/>
</dbReference>
<dbReference type="SMART" id="SM00344">
    <property type="entry name" value="HTH_ASNC"/>
    <property type="match status" value="1"/>
</dbReference>
<evidence type="ECO:0000256" key="1">
    <source>
        <dbReference type="ARBA" id="ARBA00023015"/>
    </source>
</evidence>
<dbReference type="EMBL" id="LPZR01000045">
    <property type="protein sequence ID" value="KYO56385.1"/>
    <property type="molecule type" value="Genomic_DNA"/>
</dbReference>
<organism evidence="5 6">
    <name type="scientific">Tistrella mobilis</name>
    <dbReference type="NCBI Taxonomy" id="171437"/>
    <lineage>
        <taxon>Bacteria</taxon>
        <taxon>Pseudomonadati</taxon>
        <taxon>Pseudomonadota</taxon>
        <taxon>Alphaproteobacteria</taxon>
        <taxon>Geminicoccales</taxon>
        <taxon>Geminicoccaceae</taxon>
        <taxon>Tistrella</taxon>
    </lineage>
</organism>
<dbReference type="InterPro" id="IPR019887">
    <property type="entry name" value="Tscrpt_reg_AsnC/Lrp_C"/>
</dbReference>
<dbReference type="InterPro" id="IPR019888">
    <property type="entry name" value="Tscrpt_reg_AsnC-like"/>
</dbReference>
<dbReference type="Proteomes" id="UP000075787">
    <property type="component" value="Unassembled WGS sequence"/>
</dbReference>
<dbReference type="PANTHER" id="PTHR30154">
    <property type="entry name" value="LEUCINE-RESPONSIVE REGULATORY PROTEIN"/>
    <property type="match status" value="1"/>
</dbReference>
<evidence type="ECO:0000313" key="5">
    <source>
        <dbReference type="EMBL" id="KYO56385.1"/>
    </source>
</evidence>
<keyword evidence="3" id="KW-0804">Transcription</keyword>
<dbReference type="InterPro" id="IPR036388">
    <property type="entry name" value="WH-like_DNA-bd_sf"/>
</dbReference>
<accession>A0A162LR61</accession>
<dbReference type="SUPFAM" id="SSF54909">
    <property type="entry name" value="Dimeric alpha+beta barrel"/>
    <property type="match status" value="1"/>
</dbReference>
<evidence type="ECO:0000313" key="6">
    <source>
        <dbReference type="Proteomes" id="UP000075787"/>
    </source>
</evidence>
<dbReference type="InterPro" id="IPR036390">
    <property type="entry name" value="WH_DNA-bd_sf"/>
</dbReference>
<sequence>MAEPELDAVNRALIAALKVDARMPIAALARIVGLSRTALRHRLAVLETTGVIRGYRVELGERLVPKVRAHVMIELRPKLGRQVIQQLKACPEVNSLHAVSGPFDLLAEVGCEDLDRLNALIDRIAAFHGVERTRSAIVLEDCFER</sequence>
<proteinExistence type="predicted"/>
<dbReference type="PRINTS" id="PR00033">
    <property type="entry name" value="HTHASNC"/>
</dbReference>
<dbReference type="Pfam" id="PF01037">
    <property type="entry name" value="AsnC_trans_reg"/>
    <property type="match status" value="1"/>
</dbReference>
<dbReference type="SUPFAM" id="SSF46785">
    <property type="entry name" value="Winged helix' DNA-binding domain"/>
    <property type="match status" value="1"/>
</dbReference>
<dbReference type="GeneID" id="97243179"/>
<dbReference type="InterPro" id="IPR000485">
    <property type="entry name" value="AsnC-type_HTH_dom"/>
</dbReference>
<dbReference type="Gene3D" id="1.10.10.10">
    <property type="entry name" value="Winged helix-like DNA-binding domain superfamily/Winged helix DNA-binding domain"/>
    <property type="match status" value="1"/>
</dbReference>
<reference evidence="5 6" key="1">
    <citation type="submission" date="2015-12" db="EMBL/GenBank/DDBJ databases">
        <title>Genome sequence of Tistrella mobilis MCCC 1A02139.</title>
        <authorList>
            <person name="Lu L."/>
            <person name="Lai Q."/>
            <person name="Shao Z."/>
            <person name="Qian P."/>
        </authorList>
    </citation>
    <scope>NUCLEOTIDE SEQUENCE [LARGE SCALE GENOMIC DNA]</scope>
    <source>
        <strain evidence="5 6">MCCC 1A02139</strain>
    </source>
</reference>
<dbReference type="GO" id="GO:0043565">
    <property type="term" value="F:sequence-specific DNA binding"/>
    <property type="evidence" value="ECO:0007669"/>
    <property type="project" value="InterPro"/>
</dbReference>
<gene>
    <name evidence="5" type="ORF">AUP44_22330</name>
</gene>
<dbReference type="RefSeq" id="WP_014748113.1">
    <property type="nucleotide sequence ID" value="NZ_CP121045.1"/>
</dbReference>
<dbReference type="Gene3D" id="3.30.70.920">
    <property type="match status" value="1"/>
</dbReference>
<dbReference type="PROSITE" id="PS00519">
    <property type="entry name" value="HTH_ASNC_1"/>
    <property type="match status" value="1"/>
</dbReference>
<dbReference type="OMA" id="KFNIFCK"/>